<comment type="caution">
    <text evidence="2">The sequence shown here is derived from an EMBL/GenBank/DDBJ whole genome shotgun (WGS) entry which is preliminary data.</text>
</comment>
<accession>A0A0M0JBK9</accession>
<dbReference type="OrthoDB" id="445007at2759"/>
<keyword evidence="2" id="KW-0223">Dioxygenase</keyword>
<dbReference type="Gene3D" id="2.60.120.620">
    <property type="entry name" value="q2cbj1_9rhob like domain"/>
    <property type="match status" value="1"/>
</dbReference>
<dbReference type="PANTHER" id="PTHR20883">
    <property type="entry name" value="PHYTANOYL-COA DIOXYGENASE DOMAIN CONTAINING 1"/>
    <property type="match status" value="1"/>
</dbReference>
<dbReference type="InterPro" id="IPR008775">
    <property type="entry name" value="Phytyl_CoA_dOase-like"/>
</dbReference>
<keyword evidence="2" id="KW-0560">Oxidoreductase</keyword>
<evidence type="ECO:0000313" key="3">
    <source>
        <dbReference type="Proteomes" id="UP000037460"/>
    </source>
</evidence>
<proteinExistence type="predicted"/>
<dbReference type="AlphaFoldDB" id="A0A0M0JBK9"/>
<organism evidence="2 3">
    <name type="scientific">Chrysochromulina tobinii</name>
    <dbReference type="NCBI Taxonomy" id="1460289"/>
    <lineage>
        <taxon>Eukaryota</taxon>
        <taxon>Haptista</taxon>
        <taxon>Haptophyta</taxon>
        <taxon>Prymnesiophyceae</taxon>
        <taxon>Prymnesiales</taxon>
        <taxon>Chrysochromulinaceae</taxon>
        <taxon>Chrysochromulina</taxon>
    </lineage>
</organism>
<dbReference type="SUPFAM" id="SSF51197">
    <property type="entry name" value="Clavaminate synthase-like"/>
    <property type="match status" value="1"/>
</dbReference>
<name>A0A0M0JBK9_9EUKA</name>
<evidence type="ECO:0000256" key="1">
    <source>
        <dbReference type="ARBA" id="ARBA00001962"/>
    </source>
</evidence>
<dbReference type="Pfam" id="PF05721">
    <property type="entry name" value="PhyH"/>
    <property type="match status" value="1"/>
</dbReference>
<dbReference type="EMBL" id="JWZX01003143">
    <property type="protein sequence ID" value="KOO23944.1"/>
    <property type="molecule type" value="Genomic_DNA"/>
</dbReference>
<keyword evidence="3" id="KW-1185">Reference proteome</keyword>
<dbReference type="GO" id="GO:0051213">
    <property type="term" value="F:dioxygenase activity"/>
    <property type="evidence" value="ECO:0007669"/>
    <property type="project" value="UniProtKB-KW"/>
</dbReference>
<dbReference type="Proteomes" id="UP000037460">
    <property type="component" value="Unassembled WGS sequence"/>
</dbReference>
<sequence>MVPSALRRLPARPLLRRALSALTRVDPAAVLTDADVERFSKDGAIVLRGVFQPWVEHLRAGAELNLANPGPLCDEHAAAQGTSGRFHDDQFLWRRHELFKEFVLHSGAGALAAKAMGSQTAHIFYDQLFVKEPGTPSPTPWHNDTSYWHTRGSQICSIWIALDPVPRERGLSYVKGSHRWGLVHRITNFSGGDHSGKNTYSDVDPAQLPPVPDVDAGVASGAYELLGWDMQPGDLLLFYSAMMHGAPGNPPNSPHRRRGYATRWCGDDVTFDNRPGTMHTGWKRAGFDNGLAAGAPIACELHPNCAATA</sequence>
<gene>
    <name evidence="2" type="ORF">Ctob_000326</name>
</gene>
<comment type="cofactor">
    <cofactor evidence="1">
        <name>Fe cation</name>
        <dbReference type="ChEBI" id="CHEBI:24875"/>
    </cofactor>
</comment>
<dbReference type="PANTHER" id="PTHR20883:SF47">
    <property type="entry name" value="PHYTANOYL-COA DIOXYGENASE"/>
    <property type="match status" value="1"/>
</dbReference>
<reference evidence="3" key="1">
    <citation type="journal article" date="2015" name="PLoS Genet.">
        <title>Genome Sequence and Transcriptome Analyses of Chrysochromulina tobin: Metabolic Tools for Enhanced Algal Fitness in the Prominent Order Prymnesiales (Haptophyceae).</title>
        <authorList>
            <person name="Hovde B.T."/>
            <person name="Deodato C.R."/>
            <person name="Hunsperger H.M."/>
            <person name="Ryken S.A."/>
            <person name="Yost W."/>
            <person name="Jha R.K."/>
            <person name="Patterson J."/>
            <person name="Monnat R.J. Jr."/>
            <person name="Barlow S.B."/>
            <person name="Starkenburg S.R."/>
            <person name="Cattolico R.A."/>
        </authorList>
    </citation>
    <scope>NUCLEOTIDE SEQUENCE</scope>
    <source>
        <strain evidence="3">CCMP291</strain>
    </source>
</reference>
<evidence type="ECO:0000313" key="2">
    <source>
        <dbReference type="EMBL" id="KOO23944.1"/>
    </source>
</evidence>
<protein>
    <submittedName>
        <fullName evidence="2">Phytanoyl-dioxygenase</fullName>
    </submittedName>
</protein>